<accession>A0AAW1NFJ2</accession>
<gene>
    <name evidence="5" type="ORF">RND81_01G177700</name>
</gene>
<keyword evidence="4" id="KW-0460">Magnesium</keyword>
<evidence type="ECO:0000256" key="1">
    <source>
        <dbReference type="ARBA" id="ARBA00022603"/>
    </source>
</evidence>
<keyword evidence="3" id="KW-0479">Metal-binding</keyword>
<evidence type="ECO:0000313" key="6">
    <source>
        <dbReference type="Proteomes" id="UP001443914"/>
    </source>
</evidence>
<dbReference type="AlphaFoldDB" id="A0AAW1NFJ2"/>
<keyword evidence="1" id="KW-0489">Methyltransferase</keyword>
<evidence type="ECO:0000256" key="3">
    <source>
        <dbReference type="ARBA" id="ARBA00022723"/>
    </source>
</evidence>
<dbReference type="InterPro" id="IPR005299">
    <property type="entry name" value="MeTrfase_7"/>
</dbReference>
<organism evidence="5 6">
    <name type="scientific">Saponaria officinalis</name>
    <name type="common">Common soapwort</name>
    <name type="synonym">Lychnis saponaria</name>
    <dbReference type="NCBI Taxonomy" id="3572"/>
    <lineage>
        <taxon>Eukaryota</taxon>
        <taxon>Viridiplantae</taxon>
        <taxon>Streptophyta</taxon>
        <taxon>Embryophyta</taxon>
        <taxon>Tracheophyta</taxon>
        <taxon>Spermatophyta</taxon>
        <taxon>Magnoliopsida</taxon>
        <taxon>eudicotyledons</taxon>
        <taxon>Gunneridae</taxon>
        <taxon>Pentapetalae</taxon>
        <taxon>Caryophyllales</taxon>
        <taxon>Caryophyllaceae</taxon>
        <taxon>Caryophylleae</taxon>
        <taxon>Saponaria</taxon>
    </lineage>
</organism>
<protein>
    <submittedName>
        <fullName evidence="5">Uncharacterized protein</fullName>
    </submittedName>
</protein>
<comment type="caution">
    <text evidence="5">The sequence shown here is derived from an EMBL/GenBank/DDBJ whole genome shotgun (WGS) entry which is preliminary data.</text>
</comment>
<dbReference type="Gene3D" id="3.40.50.150">
    <property type="entry name" value="Vaccinia Virus protein VP39"/>
    <property type="match status" value="1"/>
</dbReference>
<dbReference type="Proteomes" id="UP001443914">
    <property type="component" value="Unassembled WGS sequence"/>
</dbReference>
<reference evidence="5" key="1">
    <citation type="submission" date="2024-03" db="EMBL/GenBank/DDBJ databases">
        <title>WGS assembly of Saponaria officinalis var. Norfolk2.</title>
        <authorList>
            <person name="Jenkins J."/>
            <person name="Shu S."/>
            <person name="Grimwood J."/>
            <person name="Barry K."/>
            <person name="Goodstein D."/>
            <person name="Schmutz J."/>
            <person name="Leebens-Mack J."/>
            <person name="Osbourn A."/>
        </authorList>
    </citation>
    <scope>NUCLEOTIDE SEQUENCE [LARGE SCALE GENOMIC DNA]</scope>
    <source>
        <strain evidence="5">JIC</strain>
    </source>
</reference>
<dbReference type="Gene3D" id="1.10.1200.270">
    <property type="entry name" value="Methyltransferase, alpha-helical capping domain"/>
    <property type="match status" value="1"/>
</dbReference>
<proteinExistence type="predicted"/>
<dbReference type="InterPro" id="IPR029063">
    <property type="entry name" value="SAM-dependent_MTases_sf"/>
</dbReference>
<evidence type="ECO:0000256" key="4">
    <source>
        <dbReference type="ARBA" id="ARBA00022842"/>
    </source>
</evidence>
<keyword evidence="6" id="KW-1185">Reference proteome</keyword>
<evidence type="ECO:0000313" key="5">
    <source>
        <dbReference type="EMBL" id="KAK9757661.1"/>
    </source>
</evidence>
<dbReference type="PANTHER" id="PTHR31009">
    <property type="entry name" value="S-ADENOSYL-L-METHIONINE:CARBOXYL METHYLTRANSFERASE FAMILY PROTEIN"/>
    <property type="match status" value="1"/>
</dbReference>
<keyword evidence="2" id="KW-0808">Transferase</keyword>
<dbReference type="InterPro" id="IPR042086">
    <property type="entry name" value="MeTrfase_capping"/>
</dbReference>
<sequence>MDMLQVFHMNGGEGDYSYAKNCTIQTEILSVTKPFVEEAIHDYLSADFSTDTITIAELGCSSGLTALQAVSEIMDVVEGRRRKAKFMVYLVDLPSNDFNEVFGLLPSFHKKLREEKGCDFGPCFIAGLPGNFYERLFPNNTLNFVHSSSSLHWLSQVPQGLDGKDDPRMLNKGKIYISKTSSREVIEAYRLQFRNDFINFLKHRSQEIISGGRMVLAFMGRKSIEFTSPEDSYPLEFIAQALMTMVSQRLIEEEKVDSLNVPYYAPCLEEVKRLIGEESSFYIDRLESIEIEWDGGRTTTSELNSYETRPTRGTVISKMHRAVTESMLEHQFGGEVLDELFIRYGKILDDYLLSNENPKLVNLVISLIKN</sequence>
<dbReference type="EMBL" id="JBDFQZ010000001">
    <property type="protein sequence ID" value="KAK9757661.1"/>
    <property type="molecule type" value="Genomic_DNA"/>
</dbReference>
<evidence type="ECO:0000256" key="2">
    <source>
        <dbReference type="ARBA" id="ARBA00022679"/>
    </source>
</evidence>
<dbReference type="SUPFAM" id="SSF53335">
    <property type="entry name" value="S-adenosyl-L-methionine-dependent methyltransferases"/>
    <property type="match status" value="1"/>
</dbReference>
<dbReference type="Pfam" id="PF03492">
    <property type="entry name" value="Methyltransf_7"/>
    <property type="match status" value="1"/>
</dbReference>
<name>A0AAW1NFJ2_SAPOF</name>
<dbReference type="GO" id="GO:0032259">
    <property type="term" value="P:methylation"/>
    <property type="evidence" value="ECO:0007669"/>
    <property type="project" value="UniProtKB-KW"/>
</dbReference>
<dbReference type="GO" id="GO:0008168">
    <property type="term" value="F:methyltransferase activity"/>
    <property type="evidence" value="ECO:0007669"/>
    <property type="project" value="UniProtKB-KW"/>
</dbReference>
<dbReference type="GO" id="GO:0046872">
    <property type="term" value="F:metal ion binding"/>
    <property type="evidence" value="ECO:0007669"/>
    <property type="project" value="UniProtKB-KW"/>
</dbReference>